<dbReference type="EMBL" id="FNQE01000014">
    <property type="protein sequence ID" value="SDZ00392.1"/>
    <property type="molecule type" value="Genomic_DNA"/>
</dbReference>
<evidence type="ECO:0000256" key="1">
    <source>
        <dbReference type="ARBA" id="ARBA00010923"/>
    </source>
</evidence>
<comment type="subunit">
    <text evidence="4">The methyltransferase is composed of M and S polypeptides.</text>
</comment>
<dbReference type="OrthoDB" id="9795776at2"/>
<comment type="similarity">
    <text evidence="1">Belongs to the type-I restriction system S methylase family.</text>
</comment>
<dbReference type="RefSeq" id="WP_091729354.1">
    <property type="nucleotide sequence ID" value="NZ_FNQE01000014.1"/>
</dbReference>
<organism evidence="7 8">
    <name type="scientific">Proteiniborus ethanoligenes</name>
    <dbReference type="NCBI Taxonomy" id="415015"/>
    <lineage>
        <taxon>Bacteria</taxon>
        <taxon>Bacillati</taxon>
        <taxon>Bacillota</taxon>
        <taxon>Clostridia</taxon>
        <taxon>Eubacteriales</taxon>
        <taxon>Proteiniborus</taxon>
    </lineage>
</organism>
<dbReference type="SUPFAM" id="SSF116734">
    <property type="entry name" value="DNA methylase specificity domain"/>
    <property type="match status" value="2"/>
</dbReference>
<evidence type="ECO:0000256" key="4">
    <source>
        <dbReference type="ARBA" id="ARBA00038652"/>
    </source>
</evidence>
<dbReference type="PANTHER" id="PTHR43140:SF1">
    <property type="entry name" value="TYPE I RESTRICTION ENZYME ECOKI SPECIFICITY SUBUNIT"/>
    <property type="match status" value="1"/>
</dbReference>
<keyword evidence="3" id="KW-0238">DNA-binding</keyword>
<name>A0A1H3PGV3_9FIRM</name>
<dbReference type="InterPro" id="IPR051212">
    <property type="entry name" value="Type-I_RE_S_subunit"/>
</dbReference>
<gene>
    <name evidence="7" type="ORF">SAMN05660462_01510</name>
</gene>
<accession>A0A1H3PGV3</accession>
<evidence type="ECO:0000313" key="8">
    <source>
        <dbReference type="Proteomes" id="UP000198625"/>
    </source>
</evidence>
<feature type="domain" description="Type I restriction modification DNA specificity" evidence="6">
    <location>
        <begin position="236"/>
        <end position="408"/>
    </location>
</feature>
<keyword evidence="2" id="KW-0680">Restriction system</keyword>
<keyword evidence="5" id="KW-0175">Coiled coil</keyword>
<feature type="coiled-coil region" evidence="5">
    <location>
        <begin position="181"/>
        <end position="212"/>
    </location>
</feature>
<evidence type="ECO:0000256" key="2">
    <source>
        <dbReference type="ARBA" id="ARBA00022747"/>
    </source>
</evidence>
<evidence type="ECO:0000313" key="7">
    <source>
        <dbReference type="EMBL" id="SDZ00392.1"/>
    </source>
</evidence>
<dbReference type="GO" id="GO:0009307">
    <property type="term" value="P:DNA restriction-modification system"/>
    <property type="evidence" value="ECO:0007669"/>
    <property type="project" value="UniProtKB-KW"/>
</dbReference>
<dbReference type="STRING" id="415015.SAMN05660462_01510"/>
<sequence>MSKYRRYERYKDSGVEWIGEIPEEWNLSKIKYEALINKNVLSEKTESDYEINYVDIGSVNSTGEITDLQNYQFENAPSRARRAVSIGDTIVSTVRTYLNAIAFIEEVNSNLICSTGFAVLTPGKRLHRKYLFYLMRSDRFVNEIVKRSTGVSYPAVNASDVGNLECLLPDMQSQVTIVDFLDQKTTEIDDLIAEKEKLIELLQEKRQAIISEAVTKGLNPNVRMKDSGVDWIGDIPEHWDIRRIKYLSNIRNVKASDGDNDKTYVGLESIESKTGKLLTNNNDEQQAVGETANIFRKGDVLFGKLRPYLAKCIVADFNGRCTSELLVLRTASNMLPEYLYLFMLSPIFIDVVNSSTYGAKMPRASWDFIGNLKVPLPNIKEQEEIVEYLIKLTNNMDDLISDISTQIQKLKEYRQSLISEAVTGKVDVRELENVSEVIYE</sequence>
<dbReference type="InterPro" id="IPR044946">
    <property type="entry name" value="Restrct_endonuc_typeI_TRD_sf"/>
</dbReference>
<feature type="domain" description="Type I restriction modification DNA specificity" evidence="6">
    <location>
        <begin position="27"/>
        <end position="200"/>
    </location>
</feature>
<dbReference type="Pfam" id="PF01420">
    <property type="entry name" value="Methylase_S"/>
    <property type="match status" value="2"/>
</dbReference>
<dbReference type="GO" id="GO:0003677">
    <property type="term" value="F:DNA binding"/>
    <property type="evidence" value="ECO:0007669"/>
    <property type="project" value="UniProtKB-KW"/>
</dbReference>
<dbReference type="Gene3D" id="3.90.220.20">
    <property type="entry name" value="DNA methylase specificity domains"/>
    <property type="match status" value="2"/>
</dbReference>
<proteinExistence type="inferred from homology"/>
<dbReference type="InterPro" id="IPR000055">
    <property type="entry name" value="Restrct_endonuc_typeI_TRD"/>
</dbReference>
<evidence type="ECO:0000256" key="3">
    <source>
        <dbReference type="ARBA" id="ARBA00023125"/>
    </source>
</evidence>
<dbReference type="AlphaFoldDB" id="A0A1H3PGV3"/>
<protein>
    <submittedName>
        <fullName evidence="7">Type I restriction enzyme, S subunit</fullName>
    </submittedName>
</protein>
<dbReference type="PANTHER" id="PTHR43140">
    <property type="entry name" value="TYPE-1 RESTRICTION ENZYME ECOKI SPECIFICITY PROTEIN"/>
    <property type="match status" value="1"/>
</dbReference>
<dbReference type="Proteomes" id="UP000198625">
    <property type="component" value="Unassembled WGS sequence"/>
</dbReference>
<reference evidence="7 8" key="1">
    <citation type="submission" date="2016-10" db="EMBL/GenBank/DDBJ databases">
        <authorList>
            <person name="de Groot N.N."/>
        </authorList>
    </citation>
    <scope>NUCLEOTIDE SEQUENCE [LARGE SCALE GENOMIC DNA]</scope>
    <source>
        <strain evidence="7 8">DSM 21650</strain>
    </source>
</reference>
<keyword evidence="8" id="KW-1185">Reference proteome</keyword>
<evidence type="ECO:0000259" key="6">
    <source>
        <dbReference type="Pfam" id="PF01420"/>
    </source>
</evidence>
<evidence type="ECO:0000256" key="5">
    <source>
        <dbReference type="SAM" id="Coils"/>
    </source>
</evidence>